<dbReference type="GO" id="GO:0005524">
    <property type="term" value="F:ATP binding"/>
    <property type="evidence" value="ECO:0007669"/>
    <property type="project" value="UniProtKB-UniRule"/>
</dbReference>
<dbReference type="EMBL" id="LSTO01000001">
    <property type="protein sequence ID" value="OWW20859.1"/>
    <property type="molecule type" value="Genomic_DNA"/>
</dbReference>
<evidence type="ECO:0000313" key="10">
    <source>
        <dbReference type="EMBL" id="OWW20859.1"/>
    </source>
</evidence>
<evidence type="ECO:0000256" key="4">
    <source>
        <dbReference type="ARBA" id="ARBA00022694"/>
    </source>
</evidence>
<dbReference type="SUPFAM" id="SSF56037">
    <property type="entry name" value="PheT/TilS domain"/>
    <property type="match status" value="1"/>
</dbReference>
<dbReference type="Pfam" id="PF09179">
    <property type="entry name" value="TilS"/>
    <property type="match status" value="1"/>
</dbReference>
<dbReference type="InterPro" id="IPR014729">
    <property type="entry name" value="Rossmann-like_a/b/a_fold"/>
</dbReference>
<comment type="domain">
    <text evidence="8">The N-terminal region contains the highly conserved SGGXDS motif, predicted to be a P-loop motif involved in ATP binding.</text>
</comment>
<comment type="catalytic activity">
    <reaction evidence="7 8">
        <text>cytidine(34) in tRNA(Ile2) + L-lysine + ATP = lysidine(34) in tRNA(Ile2) + AMP + diphosphate + H(+)</text>
        <dbReference type="Rhea" id="RHEA:43744"/>
        <dbReference type="Rhea" id="RHEA-COMP:10625"/>
        <dbReference type="Rhea" id="RHEA-COMP:10670"/>
        <dbReference type="ChEBI" id="CHEBI:15378"/>
        <dbReference type="ChEBI" id="CHEBI:30616"/>
        <dbReference type="ChEBI" id="CHEBI:32551"/>
        <dbReference type="ChEBI" id="CHEBI:33019"/>
        <dbReference type="ChEBI" id="CHEBI:82748"/>
        <dbReference type="ChEBI" id="CHEBI:83665"/>
        <dbReference type="ChEBI" id="CHEBI:456215"/>
        <dbReference type="EC" id="6.3.4.19"/>
    </reaction>
</comment>
<keyword evidence="6 8" id="KW-0067">ATP-binding</keyword>
<dbReference type="InterPro" id="IPR011063">
    <property type="entry name" value="TilS/TtcA_N"/>
</dbReference>
<dbReference type="EC" id="6.3.4.19" evidence="8"/>
<gene>
    <name evidence="8" type="primary">tilS</name>
    <name evidence="10" type="ORF">AYR66_16685</name>
</gene>
<dbReference type="InterPro" id="IPR015262">
    <property type="entry name" value="tRNA_Ile_lys_synt_subst-bd"/>
</dbReference>
<dbReference type="Proteomes" id="UP000197535">
    <property type="component" value="Unassembled WGS sequence"/>
</dbReference>
<dbReference type="CDD" id="cd01992">
    <property type="entry name" value="TilS_N"/>
    <property type="match status" value="1"/>
</dbReference>
<dbReference type="Pfam" id="PF11734">
    <property type="entry name" value="TilS_C"/>
    <property type="match status" value="1"/>
</dbReference>
<dbReference type="PANTHER" id="PTHR43033:SF1">
    <property type="entry name" value="TRNA(ILE)-LYSIDINE SYNTHASE-RELATED"/>
    <property type="match status" value="1"/>
</dbReference>
<dbReference type="GO" id="GO:0006400">
    <property type="term" value="P:tRNA modification"/>
    <property type="evidence" value="ECO:0007669"/>
    <property type="project" value="UniProtKB-UniRule"/>
</dbReference>
<name>A0A254TDX7_9BURK</name>
<dbReference type="GO" id="GO:0032267">
    <property type="term" value="F:tRNA(Ile)-lysidine synthase activity"/>
    <property type="evidence" value="ECO:0007669"/>
    <property type="project" value="UniProtKB-EC"/>
</dbReference>
<dbReference type="InterPro" id="IPR012094">
    <property type="entry name" value="tRNA_Ile_lys_synt"/>
</dbReference>
<dbReference type="OrthoDB" id="9807403at2"/>
<dbReference type="InterPro" id="IPR012795">
    <property type="entry name" value="tRNA_Ile_lys_synt_N"/>
</dbReference>
<dbReference type="Gene3D" id="3.40.50.620">
    <property type="entry name" value="HUPs"/>
    <property type="match status" value="1"/>
</dbReference>
<keyword evidence="5 8" id="KW-0547">Nucleotide-binding</keyword>
<dbReference type="Gene3D" id="1.20.59.20">
    <property type="match status" value="1"/>
</dbReference>
<sequence length="462" mass="51149">MTNRQAASIEGAFERALGEILARVSASAPRFAVAYSGGLDSAVLLHLASSYARVHGIELIAFHVHHGLSNNADAWLAHCERGCAALGVSFDARRVSVESVDRHGLEQAARTSRYRALGDLSRLHGVHVLLTAHHLDDQAETVLLQLLRGSGLPGLSGMAFCGGAPALLGFDTPLLARPLLERSRAELEAFAVRHGISHIVDESNEDLRYARNAIRHAVTPVLNEYFPGYQHRLSRVAAHAQSAQRLLDELAAMDWQSCSAGSQLDLSCFAVLSQDRQYNLLRYWLSQNGMRMPSTAWLFEMRTQLLCASKDAQVRVVHPQCEVHTYRGRAYLVSHMPLPIETAKVQAFRWQGQGRIPFPAFGGELYFEGAAEGVSSEWLMAQLLEIRHRQGGEKLKLSPGRPTRSLKHHYQDLNIPAWERQRLPVVFAGGRLVFAAGIGMSHLSHLKNPGSLIQMHWVNDIK</sequence>
<dbReference type="NCBIfam" id="TIGR02433">
    <property type="entry name" value="lysidine_TilS_C"/>
    <property type="match status" value="1"/>
</dbReference>
<comment type="caution">
    <text evidence="10">The sequence shown here is derived from an EMBL/GenBank/DDBJ whole genome shotgun (WGS) entry which is preliminary data.</text>
</comment>
<evidence type="ECO:0000256" key="2">
    <source>
        <dbReference type="ARBA" id="ARBA00022490"/>
    </source>
</evidence>
<evidence type="ECO:0000256" key="5">
    <source>
        <dbReference type="ARBA" id="ARBA00022741"/>
    </source>
</evidence>
<proteinExistence type="inferred from homology"/>
<dbReference type="PANTHER" id="PTHR43033">
    <property type="entry name" value="TRNA(ILE)-LYSIDINE SYNTHASE-RELATED"/>
    <property type="match status" value="1"/>
</dbReference>
<dbReference type="Pfam" id="PF01171">
    <property type="entry name" value="ATP_bind_3"/>
    <property type="match status" value="1"/>
</dbReference>
<evidence type="ECO:0000256" key="1">
    <source>
        <dbReference type="ARBA" id="ARBA00004496"/>
    </source>
</evidence>
<dbReference type="GO" id="GO:0005737">
    <property type="term" value="C:cytoplasm"/>
    <property type="evidence" value="ECO:0007669"/>
    <property type="project" value="UniProtKB-SubCell"/>
</dbReference>
<comment type="similarity">
    <text evidence="8">Belongs to the tRNA(Ile)-lysidine synthase family.</text>
</comment>
<evidence type="ECO:0000256" key="7">
    <source>
        <dbReference type="ARBA" id="ARBA00048539"/>
    </source>
</evidence>
<keyword evidence="2 8" id="KW-0963">Cytoplasm</keyword>
<feature type="domain" description="Lysidine-tRNA(Ile) synthetase C-terminal" evidence="9">
    <location>
        <begin position="384"/>
        <end position="457"/>
    </location>
</feature>
<evidence type="ECO:0000256" key="8">
    <source>
        <dbReference type="HAMAP-Rule" id="MF_01161"/>
    </source>
</evidence>
<dbReference type="RefSeq" id="WP_088707721.1">
    <property type="nucleotide sequence ID" value="NZ_LSTO01000001.1"/>
</dbReference>
<dbReference type="NCBIfam" id="TIGR02432">
    <property type="entry name" value="lysidine_TilS_N"/>
    <property type="match status" value="1"/>
</dbReference>
<evidence type="ECO:0000256" key="6">
    <source>
        <dbReference type="ARBA" id="ARBA00022840"/>
    </source>
</evidence>
<accession>A0A254TDX7</accession>
<dbReference type="SUPFAM" id="SSF52402">
    <property type="entry name" value="Adenine nucleotide alpha hydrolases-like"/>
    <property type="match status" value="1"/>
</dbReference>
<dbReference type="InterPro" id="IPR012796">
    <property type="entry name" value="Lysidine-tRNA-synth_C"/>
</dbReference>
<keyword evidence="3 8" id="KW-0436">Ligase</keyword>
<protein>
    <recommendedName>
        <fullName evidence="8">tRNA(Ile)-lysidine synthase</fullName>
        <ecNumber evidence="8">6.3.4.19</ecNumber>
    </recommendedName>
    <alternativeName>
        <fullName evidence="8">tRNA(Ile)-2-lysyl-cytidine synthase</fullName>
    </alternativeName>
    <alternativeName>
        <fullName evidence="8">tRNA(Ile)-lysidine synthetase</fullName>
    </alternativeName>
</protein>
<organism evidence="10 11">
    <name type="scientific">Noviherbaspirillum denitrificans</name>
    <dbReference type="NCBI Taxonomy" id="1968433"/>
    <lineage>
        <taxon>Bacteria</taxon>
        <taxon>Pseudomonadati</taxon>
        <taxon>Pseudomonadota</taxon>
        <taxon>Betaproteobacteria</taxon>
        <taxon>Burkholderiales</taxon>
        <taxon>Oxalobacteraceae</taxon>
        <taxon>Noviherbaspirillum</taxon>
    </lineage>
</organism>
<comment type="function">
    <text evidence="8">Ligates lysine onto the cytidine present at position 34 of the AUA codon-specific tRNA(Ile) that contains the anticodon CAU, in an ATP-dependent manner. Cytidine is converted to lysidine, thus changing the amino acid specificity of the tRNA from methionine to isoleucine.</text>
</comment>
<keyword evidence="11" id="KW-1185">Reference proteome</keyword>
<dbReference type="HAMAP" id="MF_01161">
    <property type="entry name" value="tRNA_Ile_lys_synt"/>
    <property type="match status" value="1"/>
</dbReference>
<reference evidence="10 11" key="1">
    <citation type="submission" date="2016-02" db="EMBL/GenBank/DDBJ databases">
        <authorList>
            <person name="Wen L."/>
            <person name="He K."/>
            <person name="Yang H."/>
        </authorList>
    </citation>
    <scope>NUCLEOTIDE SEQUENCE [LARGE SCALE GENOMIC DNA]</scope>
    <source>
        <strain evidence="10 11">TSA40</strain>
    </source>
</reference>
<dbReference type="SUPFAM" id="SSF82829">
    <property type="entry name" value="MesJ substrate recognition domain-like"/>
    <property type="match status" value="1"/>
</dbReference>
<evidence type="ECO:0000313" key="11">
    <source>
        <dbReference type="Proteomes" id="UP000197535"/>
    </source>
</evidence>
<dbReference type="AlphaFoldDB" id="A0A254TDX7"/>
<evidence type="ECO:0000259" key="9">
    <source>
        <dbReference type="SMART" id="SM00977"/>
    </source>
</evidence>
<dbReference type="SMART" id="SM00977">
    <property type="entry name" value="TilS_C"/>
    <property type="match status" value="1"/>
</dbReference>
<feature type="binding site" evidence="8">
    <location>
        <begin position="36"/>
        <end position="41"/>
    </location>
    <ligand>
        <name>ATP</name>
        <dbReference type="ChEBI" id="CHEBI:30616"/>
    </ligand>
</feature>
<comment type="subcellular location">
    <subcellularLocation>
        <location evidence="1 8">Cytoplasm</location>
    </subcellularLocation>
</comment>
<keyword evidence="4 8" id="KW-0819">tRNA processing</keyword>
<evidence type="ECO:0000256" key="3">
    <source>
        <dbReference type="ARBA" id="ARBA00022598"/>
    </source>
</evidence>